<evidence type="ECO:0000256" key="1">
    <source>
        <dbReference type="SAM" id="MobiDB-lite"/>
    </source>
</evidence>
<evidence type="ECO:0000313" key="5">
    <source>
        <dbReference type="EMBL" id="MFC5133784.1"/>
    </source>
</evidence>
<feature type="compositionally biased region" description="Low complexity" evidence="1">
    <location>
        <begin position="635"/>
        <end position="645"/>
    </location>
</feature>
<name>A0ABD5QQB5_9EURY</name>
<dbReference type="PANTHER" id="PTHR11365:SF23">
    <property type="entry name" value="HYPOTHETICAL 5-OXOPROLINASE (EUROFUNG)-RELATED"/>
    <property type="match status" value="1"/>
</dbReference>
<keyword evidence="6" id="KW-1185">Reference proteome</keyword>
<dbReference type="InterPro" id="IPR045079">
    <property type="entry name" value="Oxoprolinase-like"/>
</dbReference>
<feature type="domain" description="Hydantoinase/oxoprolinase N-terminal" evidence="3">
    <location>
        <begin position="5"/>
        <end position="179"/>
    </location>
</feature>
<feature type="compositionally biased region" description="Gly residues" evidence="1">
    <location>
        <begin position="624"/>
        <end position="634"/>
    </location>
</feature>
<feature type="region of interest" description="Disordered" evidence="1">
    <location>
        <begin position="613"/>
        <end position="645"/>
    </location>
</feature>
<protein>
    <submittedName>
        <fullName evidence="5">Hydantoinase/oxoprolinase family protein</fullName>
    </submittedName>
</protein>
<comment type="caution">
    <text evidence="5">The sequence shown here is derived from an EMBL/GenBank/DDBJ whole genome shotgun (WGS) entry which is preliminary data.</text>
</comment>
<dbReference type="PANTHER" id="PTHR11365">
    <property type="entry name" value="5-OXOPROLINASE RELATED"/>
    <property type="match status" value="1"/>
</dbReference>
<evidence type="ECO:0000259" key="3">
    <source>
        <dbReference type="Pfam" id="PF05378"/>
    </source>
</evidence>
<dbReference type="EMBL" id="JBHSKV010000004">
    <property type="protein sequence ID" value="MFC5133784.1"/>
    <property type="molecule type" value="Genomic_DNA"/>
</dbReference>
<evidence type="ECO:0000259" key="2">
    <source>
        <dbReference type="Pfam" id="PF01968"/>
    </source>
</evidence>
<accession>A0ABD5QQB5</accession>
<dbReference type="SUPFAM" id="SSF53067">
    <property type="entry name" value="Actin-like ATPase domain"/>
    <property type="match status" value="1"/>
</dbReference>
<feature type="domain" description="Hydantoinase A/oxoprolinase" evidence="2">
    <location>
        <begin position="199"/>
        <end position="495"/>
    </location>
</feature>
<reference evidence="5 6" key="1">
    <citation type="journal article" date="2019" name="Int. J. Syst. Evol. Microbiol.">
        <title>The Global Catalogue of Microorganisms (GCM) 10K type strain sequencing project: providing services to taxonomists for standard genome sequencing and annotation.</title>
        <authorList>
            <consortium name="The Broad Institute Genomics Platform"/>
            <consortium name="The Broad Institute Genome Sequencing Center for Infectious Disease"/>
            <person name="Wu L."/>
            <person name="Ma J."/>
        </authorList>
    </citation>
    <scope>NUCLEOTIDE SEQUENCE [LARGE SCALE GENOMIC DNA]</scope>
    <source>
        <strain evidence="5 6">CGMCC 1.16026</strain>
    </source>
</reference>
<gene>
    <name evidence="5" type="ORF">ACFPJA_03465</name>
</gene>
<dbReference type="Proteomes" id="UP001596145">
    <property type="component" value="Unassembled WGS sequence"/>
</dbReference>
<dbReference type="Pfam" id="PF05378">
    <property type="entry name" value="Hydant_A_N"/>
    <property type="match status" value="1"/>
</dbReference>
<dbReference type="Pfam" id="PF19278">
    <property type="entry name" value="Hydant_A_C"/>
    <property type="match status" value="1"/>
</dbReference>
<dbReference type="AlphaFoldDB" id="A0ABD5QQB5"/>
<dbReference type="InterPro" id="IPR049517">
    <property type="entry name" value="ACX-like_C"/>
</dbReference>
<proteinExistence type="predicted"/>
<dbReference type="InterPro" id="IPR008040">
    <property type="entry name" value="Hydant_A_N"/>
</dbReference>
<sequence length="701" mass="72439">MGTRRIGVDVGGTFTDVALALDGELVTAKVPSTDDQSEGVMAGIEKACAEAGIDPESLEEFSHAMTVSVNALLEEDGARTGLVATEGFRDVLEIGRQDRPSLYDLDAEKPAPLVPGRRRFEVDERATVEGIERPVDDADARRVAAALREADVESVAVSLLHAYAHPENEARVAEVLREELDVPVSASHEVLAEFREYERTSTTVVDAYVRPAIDRYVGRLTERARDRGVPQPRIMQANGGITDADTVRRNAVTTVLSGPAAGVVGASAMAAASDNTTDLADDDADEEAGLVTFDMGGTSSDVSLVRDGAAARTTEGAIDGRPIRTPMVDVETVGAGGGSIAWIDAGGALRIGPRSAGADPGPACYGKGGTEPTVTDANLVLGYVGASTSLGGELSLDPDAAHDALAELAAEAGMDGPLAAARGVHRVANANMTRAIRSVTVERGYDPRRFGLVAFGGAGPMHAIAIADGLDVSRVTIPRASGVLSAYGLLAADEKRDAVRTYQRPLSAVDSDDVDSVYAALAEELLSEVSDRDAATVRFAADLRYAGQSFELTVDVERPFDPAAAAEAFAAAHDATYGYRADEPVALVNCRATATVSRSAPAFEYDAGGDARKGTREAAFGTPSGDGGAGGSVAGGDAATDGATADAVRETAVYDRTRLSAGEAIAGPAVVEGDESTAVVPPGWDVRVRADGALVAEVSDE</sequence>
<organism evidence="5 6">
    <name type="scientific">Halorubrum glutamatedens</name>
    <dbReference type="NCBI Taxonomy" id="2707018"/>
    <lineage>
        <taxon>Archaea</taxon>
        <taxon>Methanobacteriati</taxon>
        <taxon>Methanobacteriota</taxon>
        <taxon>Stenosarchaea group</taxon>
        <taxon>Halobacteria</taxon>
        <taxon>Halobacteriales</taxon>
        <taxon>Haloferacaceae</taxon>
        <taxon>Halorubrum</taxon>
    </lineage>
</organism>
<dbReference type="Pfam" id="PF01968">
    <property type="entry name" value="Hydantoinase_A"/>
    <property type="match status" value="1"/>
</dbReference>
<dbReference type="InterPro" id="IPR043129">
    <property type="entry name" value="ATPase_NBD"/>
</dbReference>
<dbReference type="InterPro" id="IPR002821">
    <property type="entry name" value="Hydantoinase_A"/>
</dbReference>
<evidence type="ECO:0000313" key="6">
    <source>
        <dbReference type="Proteomes" id="UP001596145"/>
    </source>
</evidence>
<feature type="domain" description="Acetophenone carboxylase-like C-terminal" evidence="4">
    <location>
        <begin position="649"/>
        <end position="688"/>
    </location>
</feature>
<evidence type="ECO:0000259" key="4">
    <source>
        <dbReference type="Pfam" id="PF19278"/>
    </source>
</evidence>
<dbReference type="RefSeq" id="WP_122106445.1">
    <property type="nucleotide sequence ID" value="NZ_JBHSKV010000004.1"/>
</dbReference>